<accession>F2EDG3</accession>
<reference evidence="1" key="1">
    <citation type="journal article" date="2011" name="Plant Physiol.">
        <title>Comprehensive sequence analysis of 24,783 barley full-length cDNAs derived from 12 clone libraries.</title>
        <authorList>
            <person name="Matsumoto T."/>
            <person name="Tanaka T."/>
            <person name="Sakai H."/>
            <person name="Amano N."/>
            <person name="Kanamori H."/>
            <person name="Kurita K."/>
            <person name="Kikuta A."/>
            <person name="Kamiya K."/>
            <person name="Yamamoto M."/>
            <person name="Ikawa H."/>
            <person name="Fujii N."/>
            <person name="Hori K."/>
            <person name="Itoh T."/>
            <person name="Sato K."/>
        </authorList>
    </citation>
    <scope>NUCLEOTIDE SEQUENCE</scope>
    <source>
        <tissue evidence="1">Flower</tissue>
    </source>
</reference>
<proteinExistence type="evidence at transcript level"/>
<dbReference type="EMBL" id="AK374188">
    <property type="protein sequence ID" value="BAK05385.1"/>
    <property type="molecule type" value="mRNA"/>
</dbReference>
<name>F2EDG3_HORVV</name>
<dbReference type="AlphaFoldDB" id="F2EDG3"/>
<evidence type="ECO:0000313" key="1">
    <source>
        <dbReference type="EMBL" id="BAK05385.1"/>
    </source>
</evidence>
<protein>
    <submittedName>
        <fullName evidence="1">Predicted protein</fullName>
    </submittedName>
</protein>
<sequence length="70" mass="7176">MSLVVLGVVRRVGGVSAMAAFVGGRAKLQAVCRPMEVRGGVAVMADMVVAARRTPCEGDVGCARWTSLAA</sequence>
<organism evidence="1">
    <name type="scientific">Hordeum vulgare subsp. vulgare</name>
    <name type="common">Domesticated barley</name>
    <dbReference type="NCBI Taxonomy" id="112509"/>
    <lineage>
        <taxon>Eukaryota</taxon>
        <taxon>Viridiplantae</taxon>
        <taxon>Streptophyta</taxon>
        <taxon>Embryophyta</taxon>
        <taxon>Tracheophyta</taxon>
        <taxon>Spermatophyta</taxon>
        <taxon>Magnoliopsida</taxon>
        <taxon>Liliopsida</taxon>
        <taxon>Poales</taxon>
        <taxon>Poaceae</taxon>
        <taxon>BOP clade</taxon>
        <taxon>Pooideae</taxon>
        <taxon>Triticodae</taxon>
        <taxon>Triticeae</taxon>
        <taxon>Hordeinae</taxon>
        <taxon>Hordeum</taxon>
    </lineage>
</organism>